<evidence type="ECO:0000313" key="3">
    <source>
        <dbReference type="Proteomes" id="UP000054560"/>
    </source>
</evidence>
<evidence type="ECO:0000256" key="1">
    <source>
        <dbReference type="SAM" id="MobiDB-lite"/>
    </source>
</evidence>
<dbReference type="RefSeq" id="XP_014153309.1">
    <property type="nucleotide sequence ID" value="XM_014297834.1"/>
</dbReference>
<name>A0A0L0FRF3_9EUKA</name>
<dbReference type="AlphaFoldDB" id="A0A0L0FRF3"/>
<dbReference type="EMBL" id="KQ242311">
    <property type="protein sequence ID" value="KNC79407.1"/>
    <property type="molecule type" value="Genomic_DNA"/>
</dbReference>
<accession>A0A0L0FRF3</accession>
<feature type="non-terminal residue" evidence="2">
    <location>
        <position position="127"/>
    </location>
</feature>
<feature type="compositionally biased region" description="Gly residues" evidence="1">
    <location>
        <begin position="68"/>
        <end position="88"/>
    </location>
</feature>
<keyword evidence="3" id="KW-1185">Reference proteome</keyword>
<sequence length="127" mass="13880">MAQTKRDGSSGHLSDISEKVFRELTEDMIRQATITQANRKRDSKRARNDTIPDQRVTRRRVSIPLGGPPRGGGQPRGGEQQGGQGRGRPIGQATDTPAPRGPRPYPHCGINPSPHAFSKCTKEDESN</sequence>
<dbReference type="GeneID" id="25908700"/>
<dbReference type="Proteomes" id="UP000054560">
    <property type="component" value="Unassembled WGS sequence"/>
</dbReference>
<organism evidence="2 3">
    <name type="scientific">Sphaeroforma arctica JP610</name>
    <dbReference type="NCBI Taxonomy" id="667725"/>
    <lineage>
        <taxon>Eukaryota</taxon>
        <taxon>Ichthyosporea</taxon>
        <taxon>Ichthyophonida</taxon>
        <taxon>Sphaeroforma</taxon>
    </lineage>
</organism>
<gene>
    <name evidence="2" type="ORF">SARC_08196</name>
</gene>
<evidence type="ECO:0000313" key="2">
    <source>
        <dbReference type="EMBL" id="KNC79407.1"/>
    </source>
</evidence>
<feature type="region of interest" description="Disordered" evidence="1">
    <location>
        <begin position="33"/>
        <end position="127"/>
    </location>
</feature>
<protein>
    <submittedName>
        <fullName evidence="2">Uncharacterized protein</fullName>
    </submittedName>
</protein>
<proteinExistence type="predicted"/>
<feature type="compositionally biased region" description="Basic and acidic residues" evidence="1">
    <location>
        <begin position="45"/>
        <end position="56"/>
    </location>
</feature>
<reference evidence="2 3" key="1">
    <citation type="submission" date="2011-02" db="EMBL/GenBank/DDBJ databases">
        <title>The Genome Sequence of Sphaeroforma arctica JP610.</title>
        <authorList>
            <consortium name="The Broad Institute Genome Sequencing Platform"/>
            <person name="Russ C."/>
            <person name="Cuomo C."/>
            <person name="Young S.K."/>
            <person name="Zeng Q."/>
            <person name="Gargeya S."/>
            <person name="Alvarado L."/>
            <person name="Berlin A."/>
            <person name="Chapman S.B."/>
            <person name="Chen Z."/>
            <person name="Freedman E."/>
            <person name="Gellesch M."/>
            <person name="Goldberg J."/>
            <person name="Griggs A."/>
            <person name="Gujja S."/>
            <person name="Heilman E."/>
            <person name="Heiman D."/>
            <person name="Howarth C."/>
            <person name="Mehta T."/>
            <person name="Neiman D."/>
            <person name="Pearson M."/>
            <person name="Roberts A."/>
            <person name="Saif S."/>
            <person name="Shea T."/>
            <person name="Shenoy N."/>
            <person name="Sisk P."/>
            <person name="Stolte C."/>
            <person name="Sykes S."/>
            <person name="White J."/>
            <person name="Yandava C."/>
            <person name="Burger G."/>
            <person name="Gray M.W."/>
            <person name="Holland P.W.H."/>
            <person name="King N."/>
            <person name="Lang F.B.F."/>
            <person name="Roger A.J."/>
            <person name="Ruiz-Trillo I."/>
            <person name="Haas B."/>
            <person name="Nusbaum C."/>
            <person name="Birren B."/>
        </authorList>
    </citation>
    <scope>NUCLEOTIDE SEQUENCE [LARGE SCALE GENOMIC DNA]</scope>
    <source>
        <strain evidence="2 3">JP610</strain>
    </source>
</reference>